<dbReference type="InterPro" id="IPR005325">
    <property type="entry name" value="DUF308_memb"/>
</dbReference>
<dbReference type="PANTHER" id="PTHR34989:SF1">
    <property type="entry name" value="PROTEIN HDED"/>
    <property type="match status" value="1"/>
</dbReference>
<sequence>MSNIASSPLATAAKKIGGAWWILLIAGIAWIVIGFVVLRFDTSTVYVISIVFGILLLLAAGNEILRATVTVGGWRVWHIIFTILLIVGAVIAFVNPGATFESLAIVIGIYFVFVGTYDIISSLFSISLSPVWWLQLLSGIAELILGFLASSSFSSSVVVLVTYVSVLAIFRGVAEIGAAFTVRQATHSIS</sequence>
<dbReference type="AlphaFoldDB" id="A0A6L9XY27"/>
<feature type="transmembrane region" description="Helical" evidence="1">
    <location>
        <begin position="20"/>
        <end position="38"/>
    </location>
</feature>
<gene>
    <name evidence="2" type="ORF">G3T36_08375</name>
</gene>
<feature type="transmembrane region" description="Helical" evidence="1">
    <location>
        <begin position="132"/>
        <end position="150"/>
    </location>
</feature>
<evidence type="ECO:0000313" key="2">
    <source>
        <dbReference type="EMBL" id="NEN05888.1"/>
    </source>
</evidence>
<evidence type="ECO:0000313" key="3">
    <source>
        <dbReference type="Proteomes" id="UP000474967"/>
    </source>
</evidence>
<keyword evidence="1" id="KW-1133">Transmembrane helix</keyword>
<keyword evidence="1" id="KW-0812">Transmembrane</keyword>
<evidence type="ECO:0000256" key="1">
    <source>
        <dbReference type="SAM" id="Phobius"/>
    </source>
</evidence>
<organism evidence="2 3">
    <name type="scientific">Leifsonia tongyongensis</name>
    <dbReference type="NCBI Taxonomy" id="1268043"/>
    <lineage>
        <taxon>Bacteria</taxon>
        <taxon>Bacillati</taxon>
        <taxon>Actinomycetota</taxon>
        <taxon>Actinomycetes</taxon>
        <taxon>Micrococcales</taxon>
        <taxon>Microbacteriaceae</taxon>
        <taxon>Leifsonia</taxon>
    </lineage>
</organism>
<dbReference type="RefSeq" id="WP_163289266.1">
    <property type="nucleotide sequence ID" value="NZ_JAAGWY010000002.1"/>
</dbReference>
<keyword evidence="1" id="KW-0472">Membrane</keyword>
<feature type="transmembrane region" description="Helical" evidence="1">
    <location>
        <begin position="76"/>
        <end position="94"/>
    </location>
</feature>
<protein>
    <recommendedName>
        <fullName evidence="4">HdeD family acid-resistance protein</fullName>
    </recommendedName>
</protein>
<dbReference type="Pfam" id="PF03729">
    <property type="entry name" value="DUF308"/>
    <property type="match status" value="1"/>
</dbReference>
<feature type="transmembrane region" description="Helical" evidence="1">
    <location>
        <begin position="44"/>
        <end position="64"/>
    </location>
</feature>
<keyword evidence="3" id="KW-1185">Reference proteome</keyword>
<dbReference type="PANTHER" id="PTHR34989">
    <property type="entry name" value="PROTEIN HDED"/>
    <property type="match status" value="1"/>
</dbReference>
<feature type="transmembrane region" description="Helical" evidence="1">
    <location>
        <begin position="156"/>
        <end position="174"/>
    </location>
</feature>
<dbReference type="InterPro" id="IPR052712">
    <property type="entry name" value="Acid_resist_chaperone_HdeD"/>
</dbReference>
<dbReference type="Proteomes" id="UP000474967">
    <property type="component" value="Unassembled WGS sequence"/>
</dbReference>
<comment type="caution">
    <text evidence="2">The sequence shown here is derived from an EMBL/GenBank/DDBJ whole genome shotgun (WGS) entry which is preliminary data.</text>
</comment>
<dbReference type="GO" id="GO:0005886">
    <property type="term" value="C:plasma membrane"/>
    <property type="evidence" value="ECO:0007669"/>
    <property type="project" value="TreeGrafter"/>
</dbReference>
<feature type="transmembrane region" description="Helical" evidence="1">
    <location>
        <begin position="100"/>
        <end position="120"/>
    </location>
</feature>
<accession>A0A6L9XY27</accession>
<proteinExistence type="predicted"/>
<reference evidence="2 3" key="1">
    <citation type="journal article" date="2014" name="J. Microbiol.">
        <title>Diaminobutyricibacter tongyongensis gen. nov., sp. nov. and Homoserinibacter gongjuensis gen. nov., sp. nov. belong to the family Microbacteriaceae.</title>
        <authorList>
            <person name="Kim S.J."/>
            <person name="Ahn J.H."/>
            <person name="Weon H.Y."/>
            <person name="Hamada M."/>
            <person name="Suzuki K."/>
            <person name="Kwon S.W."/>
        </authorList>
    </citation>
    <scope>NUCLEOTIDE SEQUENCE [LARGE SCALE GENOMIC DNA]</scope>
    <source>
        <strain evidence="2 3">NBRC 108724</strain>
    </source>
</reference>
<name>A0A6L9XY27_9MICO</name>
<evidence type="ECO:0008006" key="4">
    <source>
        <dbReference type="Google" id="ProtNLM"/>
    </source>
</evidence>
<dbReference type="EMBL" id="JAAGWY010000002">
    <property type="protein sequence ID" value="NEN05888.1"/>
    <property type="molecule type" value="Genomic_DNA"/>
</dbReference>